<evidence type="ECO:0000256" key="2">
    <source>
        <dbReference type="HAMAP-Rule" id="MF_02128"/>
    </source>
</evidence>
<evidence type="ECO:0000313" key="5">
    <source>
        <dbReference type="EMBL" id="MFK7159722.1"/>
    </source>
</evidence>
<keyword evidence="1 2" id="KW-0784">Thiamine biosynthesis</keyword>
<feature type="binding site" evidence="2">
    <location>
        <position position="264"/>
    </location>
    <ligand>
        <name>substrate</name>
    </ligand>
</feature>
<feature type="binding site" evidence="2">
    <location>
        <position position="144"/>
    </location>
    <ligand>
        <name>ATP</name>
        <dbReference type="ChEBI" id="CHEBI:30616"/>
    </ligand>
</feature>
<dbReference type="NCBIfam" id="TIGR01379">
    <property type="entry name" value="thiL"/>
    <property type="match status" value="1"/>
</dbReference>
<feature type="binding site" evidence="2">
    <location>
        <position position="120"/>
    </location>
    <ligand>
        <name>Mg(2+)</name>
        <dbReference type="ChEBI" id="CHEBI:18420"/>
        <label>1</label>
    </ligand>
</feature>
<feature type="binding site" evidence="2">
    <location>
        <position position="28"/>
    </location>
    <ligand>
        <name>Mg(2+)</name>
        <dbReference type="ChEBI" id="CHEBI:18420"/>
        <label>4</label>
    </ligand>
</feature>
<keyword evidence="2" id="KW-0067">ATP-binding</keyword>
<feature type="binding site" evidence="2">
    <location>
        <position position="216"/>
    </location>
    <ligand>
        <name>Mg(2+)</name>
        <dbReference type="ChEBI" id="CHEBI:18420"/>
        <label>5</label>
    </ligand>
</feature>
<keyword evidence="2" id="KW-0547">Nucleotide-binding</keyword>
<sequence>MDEFALIQQYFSGIGTPSQQVVLGIGDDCALLAGHTGEQLALSVDTSLPDRHFPAQADPWAIGWRALSVAFSDLSAMAAEPVGFTLALSLPEQDPAWLQAFSQGLRAFAEAQSCPLIGGDTTRGPLAISVQVIGRAPAHRVWRRQGAQAGDLIAVLGDLGAAYAGLQSLLGDPELARDRHQWGAVEQAYMLPESRMQEALRLRDQVPVTACIDISDGLLADCQHLLAASAVAAELDLAALPIHPWLKHHWTPEQQLDAACEGGDDYALLLTLPATAWPRAHQLCPHLTIIGRCVAGAGMRNQAGAPLAPRGFKHF</sequence>
<feature type="binding site" evidence="2">
    <location>
        <position position="45"/>
    </location>
    <ligand>
        <name>Mg(2+)</name>
        <dbReference type="ChEBI" id="CHEBI:18420"/>
        <label>2</label>
    </ligand>
</feature>
<dbReference type="CDD" id="cd02194">
    <property type="entry name" value="ThiL"/>
    <property type="match status" value="1"/>
</dbReference>
<comment type="caution">
    <text evidence="5">The sequence shown here is derived from an EMBL/GenBank/DDBJ whole genome shotgun (WGS) entry which is preliminary data.</text>
</comment>
<evidence type="ECO:0000256" key="1">
    <source>
        <dbReference type="ARBA" id="ARBA00022977"/>
    </source>
</evidence>
<feature type="domain" description="PurM-like C-terminal" evidence="4">
    <location>
        <begin position="148"/>
        <end position="296"/>
    </location>
</feature>
<evidence type="ECO:0000259" key="4">
    <source>
        <dbReference type="Pfam" id="PF02769"/>
    </source>
</evidence>
<dbReference type="EMBL" id="JBANFI010000001">
    <property type="protein sequence ID" value="MFK7159722.1"/>
    <property type="molecule type" value="Genomic_DNA"/>
</dbReference>
<dbReference type="InterPro" id="IPR006283">
    <property type="entry name" value="ThiL-like"/>
</dbReference>
<gene>
    <name evidence="2 5" type="primary">thiL</name>
    <name evidence="5" type="ORF">V6U78_01545</name>
</gene>
<keyword evidence="2 5" id="KW-0808">Transferase</keyword>
<dbReference type="Proteomes" id="UP001621714">
    <property type="component" value="Unassembled WGS sequence"/>
</dbReference>
<feature type="binding site" evidence="2">
    <location>
        <position position="43"/>
    </location>
    <ligand>
        <name>Mg(2+)</name>
        <dbReference type="ChEBI" id="CHEBI:18420"/>
        <label>4</label>
    </ligand>
</feature>
<feature type="binding site" evidence="2">
    <location>
        <position position="45"/>
    </location>
    <ligand>
        <name>Mg(2+)</name>
        <dbReference type="ChEBI" id="CHEBI:18420"/>
        <label>1</label>
    </ligand>
</feature>
<feature type="binding site" evidence="2">
    <location>
        <position position="312"/>
    </location>
    <ligand>
        <name>substrate</name>
    </ligand>
</feature>
<keyword evidence="2" id="KW-0479">Metal-binding</keyword>
<dbReference type="SUPFAM" id="SSF55326">
    <property type="entry name" value="PurM N-terminal domain-like"/>
    <property type="match status" value="1"/>
</dbReference>
<feature type="domain" description="PurM-like N-terminal" evidence="3">
    <location>
        <begin position="26"/>
        <end position="135"/>
    </location>
</feature>
<organism evidence="5 6">
    <name type="scientific">Marinospirillum alkalitolerans</name>
    <dbReference type="NCBI Taxonomy" id="3123374"/>
    <lineage>
        <taxon>Bacteria</taxon>
        <taxon>Pseudomonadati</taxon>
        <taxon>Pseudomonadota</taxon>
        <taxon>Gammaproteobacteria</taxon>
        <taxon>Oceanospirillales</taxon>
        <taxon>Oceanospirillaceae</taxon>
        <taxon>Marinospirillum</taxon>
    </lineage>
</organism>
<accession>A0ABW8PTY1</accession>
<dbReference type="PIRSF" id="PIRSF005303">
    <property type="entry name" value="Thiam_monoph_kin"/>
    <property type="match status" value="1"/>
</dbReference>
<comment type="caution">
    <text evidence="2">Lacks conserved residue(s) required for the propagation of feature annotation.</text>
</comment>
<keyword evidence="6" id="KW-1185">Reference proteome</keyword>
<comment type="function">
    <text evidence="2">Catalyzes the ATP-dependent phosphorylation of thiamine-monophosphate (TMP) to form thiamine-pyrophosphate (TPP), the active form of vitamin B1.</text>
</comment>
<feature type="binding site" evidence="2">
    <location>
        <begin position="119"/>
        <end position="120"/>
    </location>
    <ligand>
        <name>ATP</name>
        <dbReference type="ChEBI" id="CHEBI:30616"/>
    </ligand>
</feature>
<dbReference type="HAMAP" id="MF_02128">
    <property type="entry name" value="TMP_kinase"/>
    <property type="match status" value="1"/>
</dbReference>
<protein>
    <recommendedName>
        <fullName evidence="2">Thiamine-monophosphate kinase</fullName>
        <shortName evidence="2">TMP kinase</shortName>
        <shortName evidence="2">Thiamine-phosphate kinase</shortName>
        <ecNumber evidence="2">2.7.4.16</ecNumber>
    </recommendedName>
</protein>
<feature type="binding site" evidence="2">
    <location>
        <position position="28"/>
    </location>
    <ligand>
        <name>Mg(2+)</name>
        <dbReference type="ChEBI" id="CHEBI:18420"/>
        <label>3</label>
    </ligand>
</feature>
<feature type="binding site" evidence="2">
    <location>
        <position position="73"/>
    </location>
    <ligand>
        <name>Mg(2+)</name>
        <dbReference type="ChEBI" id="CHEBI:18420"/>
        <label>2</label>
    </ligand>
</feature>
<feature type="binding site" evidence="2">
    <location>
        <position position="52"/>
    </location>
    <ligand>
        <name>substrate</name>
    </ligand>
</feature>
<dbReference type="InterPro" id="IPR036676">
    <property type="entry name" value="PurM-like_C_sf"/>
</dbReference>
<feature type="binding site" evidence="2">
    <location>
        <position position="215"/>
    </location>
    <ligand>
        <name>ATP</name>
        <dbReference type="ChEBI" id="CHEBI:30616"/>
    </ligand>
</feature>
<evidence type="ECO:0000259" key="3">
    <source>
        <dbReference type="Pfam" id="PF00586"/>
    </source>
</evidence>
<dbReference type="InterPro" id="IPR010918">
    <property type="entry name" value="PurM-like_C_dom"/>
</dbReference>
<comment type="catalytic activity">
    <reaction evidence="2">
        <text>thiamine phosphate + ATP = thiamine diphosphate + ADP</text>
        <dbReference type="Rhea" id="RHEA:15913"/>
        <dbReference type="ChEBI" id="CHEBI:30616"/>
        <dbReference type="ChEBI" id="CHEBI:37575"/>
        <dbReference type="ChEBI" id="CHEBI:58937"/>
        <dbReference type="ChEBI" id="CHEBI:456216"/>
        <dbReference type="EC" id="2.7.4.16"/>
    </reaction>
</comment>
<dbReference type="InterPro" id="IPR016188">
    <property type="entry name" value="PurM-like_N"/>
</dbReference>
<keyword evidence="2" id="KW-0460">Magnesium</keyword>
<dbReference type="GO" id="GO:0009030">
    <property type="term" value="F:thiamine-phosphate kinase activity"/>
    <property type="evidence" value="ECO:0007669"/>
    <property type="project" value="UniProtKB-EC"/>
</dbReference>
<dbReference type="PANTHER" id="PTHR30270:SF0">
    <property type="entry name" value="THIAMINE-MONOPHOSPHATE KINASE"/>
    <property type="match status" value="1"/>
</dbReference>
<dbReference type="RefSeq" id="WP_405336490.1">
    <property type="nucleotide sequence ID" value="NZ_JBANFI010000001.1"/>
</dbReference>
<dbReference type="Pfam" id="PF02769">
    <property type="entry name" value="AIRS_C"/>
    <property type="match status" value="1"/>
</dbReference>
<proteinExistence type="inferred from homology"/>
<reference evidence="5 6" key="1">
    <citation type="submission" date="2024-02" db="EMBL/GenBank/DDBJ databases">
        <title>Marinospirillum sp. MEB 164 isolated from Lonar lake sediment.</title>
        <authorList>
            <person name="Joshi A."/>
            <person name="Thite S."/>
        </authorList>
    </citation>
    <scope>NUCLEOTIDE SEQUENCE [LARGE SCALE GENOMIC DNA]</scope>
    <source>
        <strain evidence="5 6">MEB164</strain>
    </source>
</reference>
<evidence type="ECO:0000313" key="6">
    <source>
        <dbReference type="Proteomes" id="UP001621714"/>
    </source>
</evidence>
<dbReference type="PANTHER" id="PTHR30270">
    <property type="entry name" value="THIAMINE-MONOPHOSPHATE KINASE"/>
    <property type="match status" value="1"/>
</dbReference>
<dbReference type="Gene3D" id="3.30.1330.10">
    <property type="entry name" value="PurM-like, N-terminal domain"/>
    <property type="match status" value="1"/>
</dbReference>
<comment type="similarity">
    <text evidence="2">Belongs to the thiamine-monophosphate kinase family.</text>
</comment>
<dbReference type="SUPFAM" id="SSF56042">
    <property type="entry name" value="PurM C-terminal domain-like"/>
    <property type="match status" value="1"/>
</dbReference>
<feature type="binding site" evidence="2">
    <location>
        <position position="73"/>
    </location>
    <ligand>
        <name>Mg(2+)</name>
        <dbReference type="ChEBI" id="CHEBI:18420"/>
        <label>3</label>
    </ligand>
</feature>
<dbReference type="Pfam" id="PF00586">
    <property type="entry name" value="AIRS"/>
    <property type="match status" value="1"/>
</dbReference>
<keyword evidence="2 5" id="KW-0418">Kinase</keyword>
<dbReference type="InterPro" id="IPR036921">
    <property type="entry name" value="PurM-like_N_sf"/>
</dbReference>
<dbReference type="EC" id="2.7.4.16" evidence="2"/>
<comment type="pathway">
    <text evidence="2">Cofactor biosynthesis; thiamine diphosphate biosynthesis; thiamine diphosphate from thiamine phosphate: step 1/1.</text>
</comment>
<dbReference type="Gene3D" id="3.90.650.10">
    <property type="entry name" value="PurM-like C-terminal domain"/>
    <property type="match status" value="1"/>
</dbReference>
<feature type="binding site" evidence="2">
    <location>
        <position position="73"/>
    </location>
    <ligand>
        <name>Mg(2+)</name>
        <dbReference type="ChEBI" id="CHEBI:18420"/>
        <label>4</label>
    </ligand>
</feature>
<name>A0ABW8PTY1_9GAMM</name>
<comment type="miscellaneous">
    <text evidence="2">Reaction mechanism of ThiL seems to utilize a direct, inline transfer of the gamma-phosphate of ATP to TMP rather than a phosphorylated enzyme intermediate.</text>
</comment>
<feature type="binding site" evidence="2">
    <location>
        <position position="213"/>
    </location>
    <ligand>
        <name>Mg(2+)</name>
        <dbReference type="ChEBI" id="CHEBI:18420"/>
        <label>3</label>
    </ligand>
</feature>